<name>A0A7S4IK54_9STRA</name>
<feature type="region of interest" description="Disordered" evidence="1">
    <location>
        <begin position="69"/>
        <end position="99"/>
    </location>
</feature>
<feature type="region of interest" description="Disordered" evidence="1">
    <location>
        <begin position="1"/>
        <end position="20"/>
    </location>
</feature>
<evidence type="ECO:0000256" key="1">
    <source>
        <dbReference type="SAM" id="MobiDB-lite"/>
    </source>
</evidence>
<proteinExistence type="predicted"/>
<gene>
    <name evidence="2" type="ORF">OAUR00152_LOCUS12283</name>
</gene>
<feature type="compositionally biased region" description="Polar residues" evidence="1">
    <location>
        <begin position="1"/>
        <end position="14"/>
    </location>
</feature>
<feature type="compositionally biased region" description="Basic residues" evidence="1">
    <location>
        <begin position="89"/>
        <end position="99"/>
    </location>
</feature>
<dbReference type="AlphaFoldDB" id="A0A7S4IK54"/>
<organism evidence="2">
    <name type="scientific">Odontella aurita</name>
    <dbReference type="NCBI Taxonomy" id="265563"/>
    <lineage>
        <taxon>Eukaryota</taxon>
        <taxon>Sar</taxon>
        <taxon>Stramenopiles</taxon>
        <taxon>Ochrophyta</taxon>
        <taxon>Bacillariophyta</taxon>
        <taxon>Mediophyceae</taxon>
        <taxon>Biddulphiophycidae</taxon>
        <taxon>Eupodiscales</taxon>
        <taxon>Odontellaceae</taxon>
        <taxon>Odontella</taxon>
    </lineage>
</organism>
<sequence length="99" mass="11222">MSSLTFASAESNATMEAKKKSVRLQLAEEVQLRRRASNVDPTGLGSAFDSNHLGIYRRCCYCGPWHRSSSRAWGHGQGWESRETAGGRQWRRNTPMHRL</sequence>
<evidence type="ECO:0000313" key="2">
    <source>
        <dbReference type="EMBL" id="CAE2231923.1"/>
    </source>
</evidence>
<protein>
    <submittedName>
        <fullName evidence="2">Uncharacterized protein</fullName>
    </submittedName>
</protein>
<reference evidence="2" key="1">
    <citation type="submission" date="2021-01" db="EMBL/GenBank/DDBJ databases">
        <authorList>
            <person name="Corre E."/>
            <person name="Pelletier E."/>
            <person name="Niang G."/>
            <person name="Scheremetjew M."/>
            <person name="Finn R."/>
            <person name="Kale V."/>
            <person name="Holt S."/>
            <person name="Cochrane G."/>
            <person name="Meng A."/>
            <person name="Brown T."/>
            <person name="Cohen L."/>
        </authorList>
    </citation>
    <scope>NUCLEOTIDE SEQUENCE</scope>
    <source>
        <strain evidence="2">Isolate 1302-5</strain>
    </source>
</reference>
<accession>A0A7S4IK54</accession>
<dbReference type="EMBL" id="HBKQ01018147">
    <property type="protein sequence ID" value="CAE2231923.1"/>
    <property type="molecule type" value="Transcribed_RNA"/>
</dbReference>